<reference evidence="2 3" key="1">
    <citation type="submission" date="2016-10" db="EMBL/GenBank/DDBJ databases">
        <authorList>
            <person name="de Groot N.N."/>
        </authorList>
    </citation>
    <scope>NUCLEOTIDE SEQUENCE [LARGE SCALE GENOMIC DNA]</scope>
    <source>
        <strain evidence="2 3">DSM 100674</strain>
    </source>
</reference>
<name>A0A1H7KNH6_9RHOB</name>
<gene>
    <name evidence="2" type="ORF">SAMN05443999_102458</name>
</gene>
<dbReference type="Proteomes" id="UP000199582">
    <property type="component" value="Unassembled WGS sequence"/>
</dbReference>
<dbReference type="Gene3D" id="3.40.50.300">
    <property type="entry name" value="P-loop containing nucleotide triphosphate hydrolases"/>
    <property type="match status" value="1"/>
</dbReference>
<dbReference type="SUPFAM" id="SSF52540">
    <property type="entry name" value="P-loop containing nucleoside triphosphate hydrolases"/>
    <property type="match status" value="1"/>
</dbReference>
<proteinExistence type="predicted"/>
<feature type="domain" description="Sulphotransferase Stf0" evidence="1">
    <location>
        <begin position="42"/>
        <end position="253"/>
    </location>
</feature>
<dbReference type="InterPro" id="IPR027417">
    <property type="entry name" value="P-loop_NTPase"/>
</dbReference>
<accession>A0A1H7KNH6</accession>
<evidence type="ECO:0000313" key="2">
    <source>
        <dbReference type="EMBL" id="SEK88070.1"/>
    </source>
</evidence>
<dbReference type="RefSeq" id="WP_245770598.1">
    <property type="nucleotide sequence ID" value="NZ_FOAG01000002.1"/>
</dbReference>
<evidence type="ECO:0000259" key="1">
    <source>
        <dbReference type="Pfam" id="PF09037"/>
    </source>
</evidence>
<evidence type="ECO:0000313" key="3">
    <source>
        <dbReference type="Proteomes" id="UP000199582"/>
    </source>
</evidence>
<keyword evidence="2" id="KW-0808">Transferase</keyword>
<dbReference type="EMBL" id="FOAG01000002">
    <property type="protein sequence ID" value="SEK88070.1"/>
    <property type="molecule type" value="Genomic_DNA"/>
</dbReference>
<protein>
    <submittedName>
        <fullName evidence="2">LPS sulfotransferase NodH</fullName>
    </submittedName>
</protein>
<dbReference type="Pfam" id="PF09037">
    <property type="entry name" value="Sulphotransf"/>
    <property type="match status" value="1"/>
</dbReference>
<sequence>MKAAPETETNCLQVTIPENLWQRQFEVANDFPPTPVIHRVAICTTPRCGSHFLGHQMRALNCFGYPLEYLNPGNWPIWEARARSSGAADTFHFIKSVRTGPNGVFSIKLHHEHLEAFVEREFDPLSYRFIHLRRRDLVRQAVSFARAQQTGAWISDMPERAKARYDRKLIAAKLDAIAEWNAGWTSFLVSLGVQPLELFYEDVVADREGAMRRIATYLGIELPEVSTCEDVFQPKAQRASDDPTEVWVARFTAENRGAIGRYQPVPGYRHTPKMRRLGNGVRRNVSSALRRIVVGS</sequence>
<dbReference type="GO" id="GO:0016740">
    <property type="term" value="F:transferase activity"/>
    <property type="evidence" value="ECO:0007669"/>
    <property type="project" value="UniProtKB-KW"/>
</dbReference>
<organism evidence="2 3">
    <name type="scientific">Roseovarius azorensis</name>
    <dbReference type="NCBI Taxonomy" id="1287727"/>
    <lineage>
        <taxon>Bacteria</taxon>
        <taxon>Pseudomonadati</taxon>
        <taxon>Pseudomonadota</taxon>
        <taxon>Alphaproteobacteria</taxon>
        <taxon>Rhodobacterales</taxon>
        <taxon>Roseobacteraceae</taxon>
        <taxon>Roseovarius</taxon>
    </lineage>
</organism>
<dbReference type="AlphaFoldDB" id="A0A1H7KNH6"/>
<keyword evidence="3" id="KW-1185">Reference proteome</keyword>
<dbReference type="InterPro" id="IPR024628">
    <property type="entry name" value="Sulfotransferase_Stf0_dom"/>
</dbReference>